<name>W7Y0R1_9BACT</name>
<comment type="caution">
    <text evidence="4">The sequence shown here is derived from an EMBL/GenBank/DDBJ whole genome shotgun (WGS) entry which is preliminary data.</text>
</comment>
<dbReference type="Gene3D" id="2.60.120.260">
    <property type="entry name" value="Galactose-binding domain-like"/>
    <property type="match status" value="1"/>
</dbReference>
<dbReference type="Pfam" id="PF21910">
    <property type="entry name" value="GH85_C"/>
    <property type="match status" value="1"/>
</dbReference>
<dbReference type="eggNOG" id="COG4724">
    <property type="taxonomic scope" value="Bacteria"/>
</dbReference>
<evidence type="ECO:0000256" key="1">
    <source>
        <dbReference type="SAM" id="SignalP"/>
    </source>
</evidence>
<dbReference type="InterPro" id="IPR054110">
    <property type="entry name" value="EndoD-like_D2"/>
</dbReference>
<organism evidence="4 5">
    <name type="scientific">Saccharicrinis fermentans DSM 9555 = JCM 21142</name>
    <dbReference type="NCBI Taxonomy" id="869213"/>
    <lineage>
        <taxon>Bacteria</taxon>
        <taxon>Pseudomonadati</taxon>
        <taxon>Bacteroidota</taxon>
        <taxon>Bacteroidia</taxon>
        <taxon>Marinilabiliales</taxon>
        <taxon>Marinilabiliaceae</taxon>
        <taxon>Saccharicrinis</taxon>
    </lineage>
</organism>
<keyword evidence="1" id="KW-0732">Signal</keyword>
<dbReference type="CDD" id="cd06547">
    <property type="entry name" value="GH85_ENGase"/>
    <property type="match status" value="1"/>
</dbReference>
<dbReference type="PANTHER" id="PTHR13246:SF1">
    <property type="entry name" value="CYTOSOLIC ENDO-BETA-N-ACETYLGLUCOSAMINIDASE"/>
    <property type="match status" value="1"/>
</dbReference>
<dbReference type="OrthoDB" id="1037816at2"/>
<dbReference type="GO" id="GO:0005829">
    <property type="term" value="C:cytosol"/>
    <property type="evidence" value="ECO:0007669"/>
    <property type="project" value="UniProtKB-SubCell"/>
</dbReference>
<keyword evidence="5" id="KW-1185">Reference proteome</keyword>
<dbReference type="InterPro" id="IPR005201">
    <property type="entry name" value="TIM_ENGase"/>
</dbReference>
<accession>W7Y0R1</accession>
<dbReference type="PANTHER" id="PTHR13246">
    <property type="entry name" value="ENDO BETA N-ACETYLGLUCOSAMINIDASE"/>
    <property type="match status" value="1"/>
</dbReference>
<dbReference type="EMBL" id="BAMD01000001">
    <property type="protein sequence ID" value="GAF01542.1"/>
    <property type="molecule type" value="Genomic_DNA"/>
</dbReference>
<feature type="domain" description="Cytosolic endo-beta-N-acetylglucosaminidase TIM barrel" evidence="2">
    <location>
        <begin position="101"/>
        <end position="411"/>
    </location>
</feature>
<reference evidence="4 5" key="1">
    <citation type="journal article" date="2014" name="Genome Announc.">
        <title>Draft Genome Sequence of Cytophaga fermentans JCM 21142T, a Facultative Anaerobe Isolated from Marine Mud.</title>
        <authorList>
            <person name="Starns D."/>
            <person name="Oshima K."/>
            <person name="Suda W."/>
            <person name="Iino T."/>
            <person name="Yuki M."/>
            <person name="Inoue J."/>
            <person name="Kitamura K."/>
            <person name="Iida T."/>
            <person name="Darby A."/>
            <person name="Hattori M."/>
            <person name="Ohkuma M."/>
        </authorList>
    </citation>
    <scope>NUCLEOTIDE SEQUENCE [LARGE SCALE GENOMIC DNA]</scope>
    <source>
        <strain evidence="4 5">JCM 21142</strain>
    </source>
</reference>
<dbReference type="GO" id="GO:0033925">
    <property type="term" value="F:mannosyl-glycoprotein endo-beta-N-acetylglucosaminidase activity"/>
    <property type="evidence" value="ECO:0007669"/>
    <property type="project" value="InterPro"/>
</dbReference>
<dbReference type="Gene3D" id="3.20.20.80">
    <property type="entry name" value="Glycosidases"/>
    <property type="match status" value="1"/>
</dbReference>
<feature type="domain" description="Endo-beta-N-acetylglucosaminidase D-like D2" evidence="3">
    <location>
        <begin position="590"/>
        <end position="655"/>
    </location>
</feature>
<dbReference type="Pfam" id="PF03644">
    <property type="entry name" value="Glyco_hydro_85"/>
    <property type="match status" value="1"/>
</dbReference>
<dbReference type="Gene3D" id="2.60.40.10">
    <property type="entry name" value="Immunoglobulins"/>
    <property type="match status" value="1"/>
</dbReference>
<protein>
    <submittedName>
        <fullName evidence="4">Endo-beta-N-acetylglucosaminidase D</fullName>
    </submittedName>
</protein>
<evidence type="ECO:0000313" key="5">
    <source>
        <dbReference type="Proteomes" id="UP000019402"/>
    </source>
</evidence>
<dbReference type="Proteomes" id="UP000019402">
    <property type="component" value="Unassembled WGS sequence"/>
</dbReference>
<dbReference type="RefSeq" id="WP_052343384.1">
    <property type="nucleotide sequence ID" value="NZ_KI912107.1"/>
</dbReference>
<feature type="signal peptide" evidence="1">
    <location>
        <begin position="1"/>
        <end position="26"/>
    </location>
</feature>
<dbReference type="InterPro" id="IPR032979">
    <property type="entry name" value="ENGase"/>
</dbReference>
<dbReference type="InterPro" id="IPR013783">
    <property type="entry name" value="Ig-like_fold"/>
</dbReference>
<evidence type="ECO:0000313" key="4">
    <source>
        <dbReference type="EMBL" id="GAF01542.1"/>
    </source>
</evidence>
<feature type="chain" id="PRO_5004903886" evidence="1">
    <location>
        <begin position="27"/>
        <end position="663"/>
    </location>
</feature>
<evidence type="ECO:0000259" key="2">
    <source>
        <dbReference type="Pfam" id="PF03644"/>
    </source>
</evidence>
<gene>
    <name evidence="4" type="ORF">JCM21142_153</name>
</gene>
<proteinExistence type="predicted"/>
<sequence>MQSLKNILFKEALFLMFFSMVSVAIKAQLADTLQPYSAYWFIDELLEWDVSKDADAIYNRSFTSLATKYYNPDFKVNSHARANEAKVEVLPIFAPTSSNPSQGSLVKDYYAFTYWQYCDLMVYWGGSSYEGMIVAPPAPVIDAAHRNGVPVYGTVFFPPMAYGGKREWVSQFVQHKDGIFPVADKLIEVAKYFGFDGWFINQETGKKGEVEQDFALAKAMQEFMIYYKKHSDLSIQWYDAMLNDGTVNWQHEINDRNQMFFQSGDTLVSDQMFLDFRYNSENLRRTKKKVEKLGRNIYDVYGGIDVQNNGYETEIGYTYPQGANFNVLFPEGESHAASLAFYVPSWTFSSAKNIYDFYQRESRFWVGEKGNPAKTETSHNWKGVAYYVPAKTAVTKKPFVTNFCTGHGEKYFRNGEDVTSVHWRNGWNNLSLQDIQPTWRWVVESEKLSIGYDFTDAYNGGNCLEIKGYSNENDIIPLFGTRLDVTNSTVLRIGCKKLSHSDVNLLLTFENGKEKIIPIYESNGEEWCLDSFNIGNYEDQKLCRIALMLGKGQNHHVRIGQLSVIDRVSSLPSVSGFSIEEKAEIKHGVLNMRVKWERLNQDVFYYRIYKINANGQKSFLGGTTSNACFLPMVPKRKDEKLTLAIEAVGMDYVLSPFSLLEVE</sequence>
<evidence type="ECO:0000259" key="3">
    <source>
        <dbReference type="Pfam" id="PF21910"/>
    </source>
</evidence>
<dbReference type="AlphaFoldDB" id="W7Y0R1"/>